<evidence type="ECO:0000259" key="6">
    <source>
        <dbReference type="Pfam" id="PF23559"/>
    </source>
</evidence>
<dbReference type="STRING" id="85681.V4VSF6"/>
<evidence type="ECO:0000259" key="5">
    <source>
        <dbReference type="Pfam" id="PF18052"/>
    </source>
</evidence>
<dbReference type="InParanoid" id="V4VSF6"/>
<keyword evidence="8" id="KW-1185">Reference proteome</keyword>
<dbReference type="InterPro" id="IPR042197">
    <property type="entry name" value="Apaf_helical"/>
</dbReference>
<dbReference type="AlphaFoldDB" id="V4VSF6"/>
<keyword evidence="2" id="KW-0547">Nucleotide-binding</keyword>
<dbReference type="GO" id="GO:0006952">
    <property type="term" value="P:defense response"/>
    <property type="evidence" value="ECO:0007669"/>
    <property type="project" value="UniProtKB-KW"/>
</dbReference>
<dbReference type="Pfam" id="PF18052">
    <property type="entry name" value="Rx_N"/>
    <property type="match status" value="1"/>
</dbReference>
<keyword evidence="4" id="KW-0067">ATP-binding</keyword>
<dbReference type="PANTHER" id="PTHR36766">
    <property type="entry name" value="PLANT BROAD-SPECTRUM MILDEW RESISTANCE PROTEIN RPW8"/>
    <property type="match status" value="1"/>
</dbReference>
<dbReference type="InterPro" id="IPR058922">
    <property type="entry name" value="WHD_DRP"/>
</dbReference>
<keyword evidence="3" id="KW-0611">Plant defense</keyword>
<dbReference type="Pfam" id="PF23559">
    <property type="entry name" value="WHD_DRP"/>
    <property type="match status" value="1"/>
</dbReference>
<evidence type="ECO:0008006" key="9">
    <source>
        <dbReference type="Google" id="ProtNLM"/>
    </source>
</evidence>
<feature type="domain" description="Disease resistance protein winged helix" evidence="6">
    <location>
        <begin position="439"/>
        <end position="484"/>
    </location>
</feature>
<name>V4VSF6_CITCL</name>
<accession>V4VSF6</accession>
<protein>
    <recommendedName>
        <fullName evidence="9">NB-ARC domain-containing protein</fullName>
    </recommendedName>
</protein>
<dbReference type="Gramene" id="ESR56029">
    <property type="protein sequence ID" value="ESR56029"/>
    <property type="gene ID" value="CICLE_v10024276mg"/>
</dbReference>
<dbReference type="GO" id="GO:0005524">
    <property type="term" value="F:ATP binding"/>
    <property type="evidence" value="ECO:0007669"/>
    <property type="project" value="UniProtKB-KW"/>
</dbReference>
<proteinExistence type="predicted"/>
<dbReference type="OMA" id="FELMAWS"/>
<dbReference type="Gene3D" id="1.10.8.430">
    <property type="entry name" value="Helical domain of apoptotic protease-activating factors"/>
    <property type="match status" value="1"/>
</dbReference>
<keyword evidence="1" id="KW-0677">Repeat</keyword>
<dbReference type="InterPro" id="IPR027417">
    <property type="entry name" value="P-loop_NTPase"/>
</dbReference>
<dbReference type="GO" id="GO:0043531">
    <property type="term" value="F:ADP binding"/>
    <property type="evidence" value="ECO:0007669"/>
    <property type="project" value="InterPro"/>
</dbReference>
<evidence type="ECO:0000256" key="3">
    <source>
        <dbReference type="ARBA" id="ARBA00022821"/>
    </source>
</evidence>
<evidence type="ECO:0000256" key="2">
    <source>
        <dbReference type="ARBA" id="ARBA00022741"/>
    </source>
</evidence>
<organism evidence="7 8">
    <name type="scientific">Citrus clementina</name>
    <name type="common">Clementine</name>
    <name type="synonym">Citrus deliciosa x Citrus sinensis</name>
    <dbReference type="NCBI Taxonomy" id="85681"/>
    <lineage>
        <taxon>Eukaryota</taxon>
        <taxon>Viridiplantae</taxon>
        <taxon>Streptophyta</taxon>
        <taxon>Embryophyta</taxon>
        <taxon>Tracheophyta</taxon>
        <taxon>Spermatophyta</taxon>
        <taxon>Magnoliopsida</taxon>
        <taxon>eudicotyledons</taxon>
        <taxon>Gunneridae</taxon>
        <taxon>Pentapetalae</taxon>
        <taxon>rosids</taxon>
        <taxon>malvids</taxon>
        <taxon>Sapindales</taxon>
        <taxon>Rutaceae</taxon>
        <taxon>Aurantioideae</taxon>
        <taxon>Citrus</taxon>
    </lineage>
</organism>
<evidence type="ECO:0000256" key="1">
    <source>
        <dbReference type="ARBA" id="ARBA00022737"/>
    </source>
</evidence>
<gene>
    <name evidence="7" type="ORF">CICLE_v10024276mg</name>
</gene>
<sequence>MDKLVWGCFNLIKVLGSRFWKCSCVKYLLGKLCRPNGPTWLESGLVGAQCDFLYTISQNSLGFLRINKISNIREAILFVSSELLLKKLASKAILLFARQKQSQADLMKWKKTLVKINEVLDDADEKQNTDQSVKMWLGDLQNLAYDDDDLNLMFQGPAAAQTTTTKFRKLIPSCCTNFSPRTIKFDHMMAAKIEDVTIRLQEIEKQKDLLDLKENSVGKSRKVRQRLPTTSLVNEAKVYGRDKEKEETVELLLSDDLRTDDGLSTTLAQLVYNDVRVHNHFDLKAWTCVSEDFDIIWVTKSILKSIASDQLVDDPGAPGSKIVITTRNLCVVEKTGTLPAYPLKELSNNDCLSVFTQHSLGEKDFSTHPSLKEIGEKIVKKCNGLPLVAKSLGGLLRVKYDPNDWEDVHNCKIWKLSEEECDIITALRVSHHYLSPQLKEIILLWMVEGFLNHESDKKQMENLCRKYFQELYSRSFFQLSSSNKLLFCRQLKKLCTDMGNLIKLHYLNNPSTDSLEEMPLGIGKLTSLRTMCKFVVGNEIGSGLRQLKSLIHLQGTLCNSRLENVKE</sequence>
<dbReference type="Gene3D" id="3.40.50.300">
    <property type="entry name" value="P-loop containing nucleotide triphosphate hydrolases"/>
    <property type="match status" value="1"/>
</dbReference>
<dbReference type="SUPFAM" id="SSF52540">
    <property type="entry name" value="P-loop containing nucleoside triphosphate hydrolases"/>
    <property type="match status" value="1"/>
</dbReference>
<dbReference type="EMBL" id="KI536661">
    <property type="protein sequence ID" value="ESR56029.1"/>
    <property type="molecule type" value="Genomic_DNA"/>
</dbReference>
<dbReference type="PANTHER" id="PTHR36766:SF40">
    <property type="entry name" value="DISEASE RESISTANCE PROTEIN RGA3"/>
    <property type="match status" value="1"/>
</dbReference>
<dbReference type="Proteomes" id="UP000030687">
    <property type="component" value="Unassembled WGS sequence"/>
</dbReference>
<evidence type="ECO:0000256" key="4">
    <source>
        <dbReference type="ARBA" id="ARBA00022840"/>
    </source>
</evidence>
<dbReference type="InterPro" id="IPR041118">
    <property type="entry name" value="Rx_N"/>
</dbReference>
<reference evidence="7 8" key="1">
    <citation type="submission" date="2013-10" db="EMBL/GenBank/DDBJ databases">
        <authorList>
            <consortium name="International Citrus Genome Consortium"/>
            <person name="Jenkins J."/>
            <person name="Schmutz J."/>
            <person name="Prochnik S."/>
            <person name="Rokhsar D."/>
            <person name="Gmitter F."/>
            <person name="Ollitrault P."/>
            <person name="Machado M."/>
            <person name="Talon M."/>
            <person name="Wincker P."/>
            <person name="Jaillon O."/>
            <person name="Morgante M."/>
        </authorList>
    </citation>
    <scope>NUCLEOTIDE SEQUENCE</scope>
    <source>
        <strain evidence="8">cv. Clemenules</strain>
    </source>
</reference>
<evidence type="ECO:0000313" key="7">
    <source>
        <dbReference type="EMBL" id="ESR56029.1"/>
    </source>
</evidence>
<feature type="non-terminal residue" evidence="7">
    <location>
        <position position="567"/>
    </location>
</feature>
<evidence type="ECO:0000313" key="8">
    <source>
        <dbReference type="Proteomes" id="UP000030687"/>
    </source>
</evidence>
<dbReference type="Gene3D" id="1.20.5.4130">
    <property type="match status" value="1"/>
</dbReference>
<feature type="domain" description="Disease resistance N-terminal" evidence="5">
    <location>
        <begin position="84"/>
        <end position="150"/>
    </location>
</feature>
<dbReference type="KEGG" id="cic:CICLE_v10024276mg"/>
<dbReference type="eggNOG" id="KOG4658">
    <property type="taxonomic scope" value="Eukaryota"/>
</dbReference>